<organism evidence="2 3">
    <name type="scientific">Sutterella wadsworthensis 2_1_59BFAA</name>
    <dbReference type="NCBI Taxonomy" id="742823"/>
    <lineage>
        <taxon>Bacteria</taxon>
        <taxon>Pseudomonadati</taxon>
        <taxon>Pseudomonadota</taxon>
        <taxon>Betaproteobacteria</taxon>
        <taxon>Burkholderiales</taxon>
        <taxon>Sutterellaceae</taxon>
        <taxon>Sutterella</taxon>
    </lineage>
</organism>
<dbReference type="EMBL" id="ADMG01000031">
    <property type="protein sequence ID" value="EKB31168.1"/>
    <property type="molecule type" value="Genomic_DNA"/>
</dbReference>
<dbReference type="Pfam" id="PF20901">
    <property type="entry name" value="Sf6_terminase"/>
    <property type="match status" value="1"/>
</dbReference>
<evidence type="ECO:0008006" key="4">
    <source>
        <dbReference type="Google" id="ProtNLM"/>
    </source>
</evidence>
<keyword evidence="3" id="KW-1185">Reference proteome</keyword>
<protein>
    <recommendedName>
        <fullName evidence="4">Terminase small subunit</fullName>
    </recommendedName>
</protein>
<evidence type="ECO:0000256" key="1">
    <source>
        <dbReference type="SAM" id="MobiDB-lite"/>
    </source>
</evidence>
<dbReference type="PATRIC" id="fig|742823.3.peg.1261"/>
<evidence type="ECO:0000313" key="3">
    <source>
        <dbReference type="Proteomes" id="UP000005835"/>
    </source>
</evidence>
<proteinExistence type="predicted"/>
<dbReference type="Gene3D" id="1.10.10.60">
    <property type="entry name" value="Homeodomain-like"/>
    <property type="match status" value="1"/>
</dbReference>
<gene>
    <name evidence="2" type="ORF">HMPREF9465_01273</name>
</gene>
<feature type="compositionally biased region" description="Low complexity" evidence="1">
    <location>
        <begin position="18"/>
        <end position="29"/>
    </location>
</feature>
<dbReference type="RefSeq" id="WP_005435244.1">
    <property type="nucleotide sequence ID" value="NZ_JH815516.1"/>
</dbReference>
<accession>K1JX09</accession>
<comment type="caution">
    <text evidence="2">The sequence shown here is derived from an EMBL/GenBank/DDBJ whole genome shotgun (WGS) entry which is preliminary data.</text>
</comment>
<dbReference type="InterPro" id="IPR048683">
    <property type="entry name" value="Sf6_terminase"/>
</dbReference>
<name>K1JX09_9BURK</name>
<sequence length="286" mass="31281">MAQTVANKIKSIQILEKPSSWAATASTPSDEQPQGDGLFGASVRSEVASTASSAPVVRIVHEGAPKTVSDMDPSKRRAHYKPVTPDEDWRPEWGPRKRRPGLTKEDRALMRRVATEAMVGLPEVPEVPEYLPTDAETGRVVKSPELLDALCAYLAQGGMMLTFAKRVGLGRSMLSQWCSKDPKWKAAVAKAREQGVDALAEEALAMATDPLMVEDVYERYDNDGNLLSMDVKKGDAVYARKLAVSTRLDLLKKWAPEKYGDKVEAKTDSSLASRILAARQRVAGKS</sequence>
<evidence type="ECO:0000313" key="2">
    <source>
        <dbReference type="EMBL" id="EKB31168.1"/>
    </source>
</evidence>
<feature type="region of interest" description="Disordered" evidence="1">
    <location>
        <begin position="61"/>
        <end position="100"/>
    </location>
</feature>
<dbReference type="OrthoDB" id="7573036at2"/>
<reference evidence="2 3" key="1">
    <citation type="submission" date="2012-05" db="EMBL/GenBank/DDBJ databases">
        <title>The Genome Sequence of Sutterella wadsworthensis 2_1_59BFAA.</title>
        <authorList>
            <consortium name="The Broad Institute Genome Sequencing Platform"/>
            <person name="Earl A."/>
            <person name="Ward D."/>
            <person name="Feldgarden M."/>
            <person name="Gevers D."/>
            <person name="Daigneault M."/>
            <person name="Strauss J."/>
            <person name="Allen-Vercoe E."/>
            <person name="Walker B."/>
            <person name="Young S.K."/>
            <person name="Zeng Q."/>
            <person name="Gargeya S."/>
            <person name="Fitzgerald M."/>
            <person name="Haas B."/>
            <person name="Abouelleil A."/>
            <person name="Alvarado L."/>
            <person name="Arachchi H.M."/>
            <person name="Berlin A.M."/>
            <person name="Chapman S.B."/>
            <person name="Goldberg J."/>
            <person name="Griggs A."/>
            <person name="Gujja S."/>
            <person name="Hansen M."/>
            <person name="Howarth C."/>
            <person name="Imamovic A."/>
            <person name="Larimer J."/>
            <person name="McCowen C."/>
            <person name="Montmayeur A."/>
            <person name="Murphy C."/>
            <person name="Neiman D."/>
            <person name="Pearson M."/>
            <person name="Priest M."/>
            <person name="Roberts A."/>
            <person name="Saif S."/>
            <person name="Shea T."/>
            <person name="Sisk P."/>
            <person name="Sykes S."/>
            <person name="Wortman J."/>
            <person name="Nusbaum C."/>
            <person name="Birren B."/>
        </authorList>
    </citation>
    <scope>NUCLEOTIDE SEQUENCE [LARGE SCALE GENOMIC DNA]</scope>
    <source>
        <strain evidence="2 3">2_1_59BFAA</strain>
    </source>
</reference>
<feature type="region of interest" description="Disordered" evidence="1">
    <location>
        <begin position="17"/>
        <end position="41"/>
    </location>
</feature>
<dbReference type="HOGENOM" id="CLU_972967_0_0_4"/>
<dbReference type="Proteomes" id="UP000005835">
    <property type="component" value="Unassembled WGS sequence"/>
</dbReference>
<dbReference type="AlphaFoldDB" id="K1JX09"/>